<evidence type="ECO:0000256" key="5">
    <source>
        <dbReference type="ARBA" id="ARBA00022977"/>
    </source>
</evidence>
<dbReference type="PANTHER" id="PTHR20857">
    <property type="entry name" value="THIAMINE-PHOSPHATE PYROPHOSPHORYLASE"/>
    <property type="match status" value="1"/>
</dbReference>
<dbReference type="InterPro" id="IPR022998">
    <property type="entry name" value="ThiamineP_synth_TenI"/>
</dbReference>
<comment type="catalytic activity">
    <reaction evidence="8 9 10">
        <text>2-[(2R,5Z)-2-carboxy-4-methylthiazol-5(2H)-ylidene]ethyl phosphate + 4-amino-2-methyl-5-(diphosphooxymethyl)pyrimidine + 2 H(+) = thiamine phosphate + CO2 + diphosphate</text>
        <dbReference type="Rhea" id="RHEA:47844"/>
        <dbReference type="ChEBI" id="CHEBI:15378"/>
        <dbReference type="ChEBI" id="CHEBI:16526"/>
        <dbReference type="ChEBI" id="CHEBI:33019"/>
        <dbReference type="ChEBI" id="CHEBI:37575"/>
        <dbReference type="ChEBI" id="CHEBI:57841"/>
        <dbReference type="ChEBI" id="CHEBI:62899"/>
        <dbReference type="EC" id="2.5.1.3"/>
    </reaction>
</comment>
<keyword evidence="2 9" id="KW-0808">Transferase</keyword>
<evidence type="ECO:0000313" key="15">
    <source>
        <dbReference type="Proteomes" id="UP000293854"/>
    </source>
</evidence>
<dbReference type="InterPro" id="IPR013785">
    <property type="entry name" value="Aldolase_TIM"/>
</dbReference>
<dbReference type="EMBL" id="CP068073">
    <property type="protein sequence ID" value="QQS83879.1"/>
    <property type="molecule type" value="Genomic_DNA"/>
</dbReference>
<dbReference type="InterPro" id="IPR034291">
    <property type="entry name" value="TMP_synthase"/>
</dbReference>
<feature type="binding site" evidence="9">
    <location>
        <position position="95"/>
    </location>
    <ligand>
        <name>Mg(2+)</name>
        <dbReference type="ChEBI" id="CHEBI:18420"/>
    </ligand>
</feature>
<keyword evidence="5 9" id="KW-0784">Thiamine biosynthesis</keyword>
<dbReference type="RefSeq" id="WP_047132363.1">
    <property type="nucleotide sequence ID" value="NZ_CP015114.1"/>
</dbReference>
<dbReference type="KEGG" id="scv:A4G25_12205"/>
<evidence type="ECO:0000256" key="4">
    <source>
        <dbReference type="ARBA" id="ARBA00022842"/>
    </source>
</evidence>
<comment type="catalytic activity">
    <reaction evidence="7 9 10">
        <text>2-(2-carboxy-4-methylthiazol-5-yl)ethyl phosphate + 4-amino-2-methyl-5-(diphosphooxymethyl)pyrimidine + 2 H(+) = thiamine phosphate + CO2 + diphosphate</text>
        <dbReference type="Rhea" id="RHEA:47848"/>
        <dbReference type="ChEBI" id="CHEBI:15378"/>
        <dbReference type="ChEBI" id="CHEBI:16526"/>
        <dbReference type="ChEBI" id="CHEBI:33019"/>
        <dbReference type="ChEBI" id="CHEBI:37575"/>
        <dbReference type="ChEBI" id="CHEBI:57841"/>
        <dbReference type="ChEBI" id="CHEBI:62890"/>
        <dbReference type="EC" id="2.5.1.3"/>
    </reaction>
</comment>
<evidence type="ECO:0000256" key="10">
    <source>
        <dbReference type="RuleBase" id="RU003826"/>
    </source>
</evidence>
<dbReference type="Proteomes" id="UP000293854">
    <property type="component" value="Unassembled WGS sequence"/>
</dbReference>
<feature type="binding site" evidence="9">
    <location>
        <begin position="139"/>
        <end position="141"/>
    </location>
    <ligand>
        <name>2-[(2R,5Z)-2-carboxy-4-methylthiazol-5(2H)-ylidene]ethyl phosphate</name>
        <dbReference type="ChEBI" id="CHEBI:62899"/>
    </ligand>
</feature>
<reference evidence="14 15" key="1">
    <citation type="submission" date="2018-11" db="EMBL/GenBank/DDBJ databases">
        <title>Genomic profiling of Staphylococcus species from a Poultry farm system in KwaZulu-Natal, South Africa.</title>
        <authorList>
            <person name="Amoako D.G."/>
            <person name="Somboro A.M."/>
            <person name="Abia A.L.K."/>
            <person name="Bester L.A."/>
            <person name="Essack S.Y."/>
        </authorList>
    </citation>
    <scope>NUCLEOTIDE SEQUENCE [LARGE SCALE GENOMIC DNA]</scope>
    <source>
        <strain evidence="14 15">SA11</strain>
    </source>
</reference>
<protein>
    <recommendedName>
        <fullName evidence="9">Thiamine-phosphate synthase</fullName>
        <shortName evidence="9">TP synthase</shortName>
        <shortName evidence="9">TPS</shortName>
        <ecNumber evidence="9">2.5.1.3</ecNumber>
    </recommendedName>
    <alternativeName>
        <fullName evidence="9">Thiamine-phosphate pyrophosphorylase</fullName>
        <shortName evidence="9">TMP pyrophosphorylase</shortName>
        <shortName evidence="9">TMP-PPase</shortName>
    </alternativeName>
</protein>
<keyword evidence="3 9" id="KW-0479">Metal-binding</keyword>
<feature type="domain" description="Thiamine phosphate synthase/TenI" evidence="12">
    <location>
        <begin position="9"/>
        <end position="194"/>
    </location>
</feature>
<dbReference type="NCBIfam" id="TIGR00693">
    <property type="entry name" value="thiE"/>
    <property type="match status" value="1"/>
</dbReference>
<dbReference type="GO" id="GO:0004789">
    <property type="term" value="F:thiamine-phosphate diphosphorylase activity"/>
    <property type="evidence" value="ECO:0007669"/>
    <property type="project" value="UniProtKB-UniRule"/>
</dbReference>
<dbReference type="InterPro" id="IPR036206">
    <property type="entry name" value="ThiamineP_synth_sf"/>
</dbReference>
<comment type="function">
    <text evidence="9">Condenses 4-methyl-5-(beta-hydroxyethyl)thiazole monophosphate (THZ-P) and 2-methyl-4-amino-5-hydroxymethyl pyrimidine pyrophosphate (HMP-PP) to form thiamine monophosphate (TMP).</text>
</comment>
<keyword evidence="16" id="KW-1185">Reference proteome</keyword>
<dbReference type="EMBL" id="RQTE01000074">
    <property type="protein sequence ID" value="RZI03087.1"/>
    <property type="molecule type" value="Genomic_DNA"/>
</dbReference>
<evidence type="ECO:0000313" key="16">
    <source>
        <dbReference type="Proteomes" id="UP000595942"/>
    </source>
</evidence>
<evidence type="ECO:0000259" key="12">
    <source>
        <dbReference type="Pfam" id="PF02581"/>
    </source>
</evidence>
<feature type="binding site" evidence="9">
    <location>
        <position position="142"/>
    </location>
    <ligand>
        <name>4-amino-2-methyl-5-(diphosphooxymethyl)pyrimidine</name>
        <dbReference type="ChEBI" id="CHEBI:57841"/>
    </ligand>
</feature>
<dbReference type="GO" id="GO:0000287">
    <property type="term" value="F:magnesium ion binding"/>
    <property type="evidence" value="ECO:0007669"/>
    <property type="project" value="UniProtKB-UniRule"/>
</dbReference>
<dbReference type="AlphaFoldDB" id="A0A143PEE9"/>
<gene>
    <name evidence="9" type="primary">thiE</name>
    <name evidence="14" type="ORF">EIG99_04280</name>
    <name evidence="13" type="ORF">I6J05_06260</name>
</gene>
<dbReference type="UniPathway" id="UPA00060">
    <property type="reaction ID" value="UER00141"/>
</dbReference>
<dbReference type="GO" id="GO:0009228">
    <property type="term" value="P:thiamine biosynthetic process"/>
    <property type="evidence" value="ECO:0007669"/>
    <property type="project" value="UniProtKB-KW"/>
</dbReference>
<dbReference type="EC" id="2.5.1.3" evidence="9"/>
<feature type="binding site" evidence="9">
    <location>
        <position position="113"/>
    </location>
    <ligand>
        <name>4-amino-2-methyl-5-(diphosphooxymethyl)pyrimidine</name>
        <dbReference type="ChEBI" id="CHEBI:57841"/>
    </ligand>
</feature>
<dbReference type="Proteomes" id="UP000595942">
    <property type="component" value="Chromosome"/>
</dbReference>
<feature type="binding site" evidence="9">
    <location>
        <begin position="40"/>
        <end position="44"/>
    </location>
    <ligand>
        <name>4-amino-2-methyl-5-(diphosphooxymethyl)pyrimidine</name>
        <dbReference type="ChEBI" id="CHEBI:57841"/>
    </ligand>
</feature>
<dbReference type="PANTHER" id="PTHR20857:SF15">
    <property type="entry name" value="THIAMINE-PHOSPHATE SYNTHASE"/>
    <property type="match status" value="1"/>
</dbReference>
<dbReference type="CDD" id="cd00564">
    <property type="entry name" value="TMP_TenI"/>
    <property type="match status" value="1"/>
</dbReference>
<evidence type="ECO:0000256" key="3">
    <source>
        <dbReference type="ARBA" id="ARBA00022723"/>
    </source>
</evidence>
<comment type="catalytic activity">
    <reaction evidence="6 9 10">
        <text>4-methyl-5-(2-phosphooxyethyl)-thiazole + 4-amino-2-methyl-5-(diphosphooxymethyl)pyrimidine + H(+) = thiamine phosphate + diphosphate</text>
        <dbReference type="Rhea" id="RHEA:22328"/>
        <dbReference type="ChEBI" id="CHEBI:15378"/>
        <dbReference type="ChEBI" id="CHEBI:33019"/>
        <dbReference type="ChEBI" id="CHEBI:37575"/>
        <dbReference type="ChEBI" id="CHEBI:57841"/>
        <dbReference type="ChEBI" id="CHEBI:58296"/>
        <dbReference type="EC" id="2.5.1.3"/>
    </reaction>
</comment>
<dbReference type="FunFam" id="3.20.20.70:FF:000096">
    <property type="entry name" value="Thiamine-phosphate synthase"/>
    <property type="match status" value="1"/>
</dbReference>
<evidence type="ECO:0000256" key="1">
    <source>
        <dbReference type="ARBA" id="ARBA00005165"/>
    </source>
</evidence>
<dbReference type="HAMAP" id="MF_00097">
    <property type="entry name" value="TMP_synthase"/>
    <property type="match status" value="1"/>
</dbReference>
<keyword evidence="4 9" id="KW-0460">Magnesium</keyword>
<feature type="binding site" evidence="9">
    <location>
        <begin position="191"/>
        <end position="192"/>
    </location>
    <ligand>
        <name>2-[(2R,5Z)-2-carboxy-4-methylthiazol-5(2H)-ylidene]ethyl phosphate</name>
        <dbReference type="ChEBI" id="CHEBI:62899"/>
    </ligand>
</feature>
<dbReference type="GO" id="GO:0009229">
    <property type="term" value="P:thiamine diphosphate biosynthetic process"/>
    <property type="evidence" value="ECO:0007669"/>
    <property type="project" value="UniProtKB-UniRule"/>
</dbReference>
<proteinExistence type="inferred from homology"/>
<evidence type="ECO:0000313" key="13">
    <source>
        <dbReference type="EMBL" id="QQS83879.1"/>
    </source>
</evidence>
<evidence type="ECO:0000256" key="9">
    <source>
        <dbReference type="HAMAP-Rule" id="MF_00097"/>
    </source>
</evidence>
<evidence type="ECO:0000256" key="6">
    <source>
        <dbReference type="ARBA" id="ARBA00047334"/>
    </source>
</evidence>
<dbReference type="Gene3D" id="3.20.20.70">
    <property type="entry name" value="Aldolase class I"/>
    <property type="match status" value="1"/>
</dbReference>
<feature type="binding site" evidence="9">
    <location>
        <position position="75"/>
    </location>
    <ligand>
        <name>4-amino-2-methyl-5-(diphosphooxymethyl)pyrimidine</name>
        <dbReference type="ChEBI" id="CHEBI:57841"/>
    </ligand>
</feature>
<dbReference type="OrthoDB" id="9812206at2"/>
<comment type="similarity">
    <text evidence="9 10">Belongs to the thiamine-phosphate synthase family.</text>
</comment>
<reference evidence="13 16" key="2">
    <citation type="submission" date="2021-01" db="EMBL/GenBank/DDBJ databases">
        <title>FDA dAtabase for Regulatory Grade micrObial Sequences (FDA-ARGOS): Supporting development and validation of Infectious Disease Dx tests.</title>
        <authorList>
            <person name="Sproer C."/>
            <person name="Gronow S."/>
            <person name="Severitt S."/>
            <person name="Schroder I."/>
            <person name="Tallon L."/>
            <person name="Sadzewicz L."/>
            <person name="Zhao X."/>
            <person name="Boylan J."/>
            <person name="Ott S."/>
            <person name="Bowen H."/>
            <person name="Vavikolanu K."/>
            <person name="Mehta A."/>
            <person name="Aluvathingal J."/>
            <person name="Nadendla S."/>
            <person name="Lowell S."/>
            <person name="Myers T."/>
            <person name="Yan Y."/>
            <person name="Sichtig H."/>
        </authorList>
    </citation>
    <scope>NUCLEOTIDE SEQUENCE [LARGE SCALE GENOMIC DNA]</scope>
    <source>
        <strain evidence="13 16">FDAARGOS_1148</strain>
    </source>
</reference>
<dbReference type="GeneID" id="93726123"/>
<organism evidence="14 15">
    <name type="scientific">Staphylococcus condimenti</name>
    <dbReference type="NCBI Taxonomy" id="70255"/>
    <lineage>
        <taxon>Bacteria</taxon>
        <taxon>Bacillati</taxon>
        <taxon>Bacillota</taxon>
        <taxon>Bacilli</taxon>
        <taxon>Bacillales</taxon>
        <taxon>Staphylococcaceae</taxon>
        <taxon>Staphylococcus</taxon>
    </lineage>
</organism>
<evidence type="ECO:0000256" key="8">
    <source>
        <dbReference type="ARBA" id="ARBA00047883"/>
    </source>
</evidence>
<name>A0A143PEE9_9STAP</name>
<evidence type="ECO:0000256" key="7">
    <source>
        <dbReference type="ARBA" id="ARBA00047851"/>
    </source>
</evidence>
<evidence type="ECO:0000256" key="2">
    <source>
        <dbReference type="ARBA" id="ARBA00022679"/>
    </source>
</evidence>
<feature type="binding site" evidence="9">
    <location>
        <position position="171"/>
    </location>
    <ligand>
        <name>2-[(2R,5Z)-2-carboxy-4-methylthiazol-5(2H)-ylidene]ethyl phosphate</name>
        <dbReference type="ChEBI" id="CHEBI:62899"/>
    </ligand>
</feature>
<sequence length="212" mass="23145">MFQSKDLNVYFICGTQDIPEGRTIQEVLKEALEGGITLYQFREKGNSAKTGQDKVDLAKELQALCKSYNVPFIVNDDVALAEEIDADGIHVGQDDEAVDEFKSRFEGKIIGLSIGNLEELNASDLTYVDYIGVGPIFATPSKDDASEPVGPKMIETLRRQVGEMPIVAIGGISLDNMQDIARTSADGVSVISAIAKSPHVTETVHNFLQYFK</sequence>
<comment type="pathway">
    <text evidence="1 9 11">Cofactor biosynthesis; thiamine diphosphate biosynthesis; thiamine phosphate from 4-amino-2-methyl-5-diphosphomethylpyrimidine and 4-methyl-5-(2-phosphoethyl)-thiazole: step 1/1.</text>
</comment>
<dbReference type="SUPFAM" id="SSF51391">
    <property type="entry name" value="Thiamin phosphate synthase"/>
    <property type="match status" value="1"/>
</dbReference>
<accession>A0A143PEE9</accession>
<feature type="binding site" evidence="9">
    <location>
        <position position="76"/>
    </location>
    <ligand>
        <name>Mg(2+)</name>
        <dbReference type="ChEBI" id="CHEBI:18420"/>
    </ligand>
</feature>
<evidence type="ECO:0000256" key="11">
    <source>
        <dbReference type="RuleBase" id="RU004253"/>
    </source>
</evidence>
<evidence type="ECO:0000313" key="14">
    <source>
        <dbReference type="EMBL" id="RZI03087.1"/>
    </source>
</evidence>
<comment type="cofactor">
    <cofactor evidence="9">
        <name>Mg(2+)</name>
        <dbReference type="ChEBI" id="CHEBI:18420"/>
    </cofactor>
    <text evidence="9">Binds 1 Mg(2+) ion per subunit.</text>
</comment>
<dbReference type="GO" id="GO:0005737">
    <property type="term" value="C:cytoplasm"/>
    <property type="evidence" value="ECO:0007669"/>
    <property type="project" value="TreeGrafter"/>
</dbReference>
<dbReference type="Pfam" id="PF02581">
    <property type="entry name" value="TMP-TENI"/>
    <property type="match status" value="1"/>
</dbReference>